<organism evidence="1 2">
    <name type="scientific">Bowmanella pacifica</name>
    <dbReference type="NCBI Taxonomy" id="502051"/>
    <lineage>
        <taxon>Bacteria</taxon>
        <taxon>Pseudomonadati</taxon>
        <taxon>Pseudomonadota</taxon>
        <taxon>Gammaproteobacteria</taxon>
        <taxon>Alteromonadales</taxon>
        <taxon>Alteromonadaceae</taxon>
        <taxon>Bowmanella</taxon>
    </lineage>
</organism>
<accession>A0A917YT07</accession>
<dbReference type="AlphaFoldDB" id="A0A917YT07"/>
<evidence type="ECO:0000313" key="1">
    <source>
        <dbReference type="EMBL" id="GGO63602.1"/>
    </source>
</evidence>
<gene>
    <name evidence="1" type="ORF">GCM10010982_01020</name>
</gene>
<protein>
    <submittedName>
        <fullName evidence="1">Uncharacterized protein</fullName>
    </submittedName>
</protein>
<reference evidence="1" key="2">
    <citation type="submission" date="2020-09" db="EMBL/GenBank/DDBJ databases">
        <authorList>
            <person name="Sun Q."/>
            <person name="Zhou Y."/>
        </authorList>
    </citation>
    <scope>NUCLEOTIDE SEQUENCE</scope>
    <source>
        <strain evidence="1">CGMCC 1.7086</strain>
    </source>
</reference>
<dbReference type="Proteomes" id="UP000606935">
    <property type="component" value="Unassembled WGS sequence"/>
</dbReference>
<dbReference type="EMBL" id="BMLS01000001">
    <property type="protein sequence ID" value="GGO63602.1"/>
    <property type="molecule type" value="Genomic_DNA"/>
</dbReference>
<evidence type="ECO:0000313" key="2">
    <source>
        <dbReference type="Proteomes" id="UP000606935"/>
    </source>
</evidence>
<keyword evidence="2" id="KW-1185">Reference proteome</keyword>
<reference evidence="1" key="1">
    <citation type="journal article" date="2014" name="Int. J. Syst. Evol. Microbiol.">
        <title>Complete genome sequence of Corynebacterium casei LMG S-19264T (=DSM 44701T), isolated from a smear-ripened cheese.</title>
        <authorList>
            <consortium name="US DOE Joint Genome Institute (JGI-PGF)"/>
            <person name="Walter F."/>
            <person name="Albersmeier A."/>
            <person name="Kalinowski J."/>
            <person name="Ruckert C."/>
        </authorList>
    </citation>
    <scope>NUCLEOTIDE SEQUENCE</scope>
    <source>
        <strain evidence="1">CGMCC 1.7086</strain>
    </source>
</reference>
<comment type="caution">
    <text evidence="1">The sequence shown here is derived from an EMBL/GenBank/DDBJ whole genome shotgun (WGS) entry which is preliminary data.</text>
</comment>
<proteinExistence type="predicted"/>
<name>A0A917YT07_9ALTE</name>
<sequence>MVALVVLALVFSAVWGWFGSAVSATDKIQRAMGLPEVFVQFTQHIELEDLQQQRSGTYQIGDYSVAWQATVARQSDQEPIRRQPAWIVALFDVSASISRNGAPVSEFSTQVIKQWRDPNYFEMPDF</sequence>